<comment type="caution">
    <text evidence="1">The sequence shown here is derived from an EMBL/GenBank/DDBJ whole genome shotgun (WGS) entry which is preliminary data.</text>
</comment>
<proteinExistence type="predicted"/>
<protein>
    <submittedName>
        <fullName evidence="1">Uncharacterized protein</fullName>
    </submittedName>
</protein>
<organism evidence="1 2">
    <name type="scientific">Microvirga subterranea</name>
    <dbReference type="NCBI Taxonomy" id="186651"/>
    <lineage>
        <taxon>Bacteria</taxon>
        <taxon>Pseudomonadati</taxon>
        <taxon>Pseudomonadota</taxon>
        <taxon>Alphaproteobacteria</taxon>
        <taxon>Hyphomicrobiales</taxon>
        <taxon>Methylobacteriaceae</taxon>
        <taxon>Microvirga</taxon>
    </lineage>
</organism>
<dbReference type="AlphaFoldDB" id="A0A370HNZ3"/>
<name>A0A370HNZ3_9HYPH</name>
<dbReference type="EMBL" id="QQBB01000003">
    <property type="protein sequence ID" value="RDI59945.1"/>
    <property type="molecule type" value="Genomic_DNA"/>
</dbReference>
<evidence type="ECO:0000313" key="1">
    <source>
        <dbReference type="EMBL" id="RDI59945.1"/>
    </source>
</evidence>
<sequence>MLLVASEGRHWRYEVCEHADGYLVQMRDLATGDLDEEFSTIFRTLPVAFAYAEMSAAYERFAASEIDQEENSPTDEDDDQIEFDVEATERHFIDLSDRLHDVGINGVAVQAWERASQRSIVRVLH</sequence>
<dbReference type="Proteomes" id="UP000254925">
    <property type="component" value="Unassembled WGS sequence"/>
</dbReference>
<evidence type="ECO:0000313" key="2">
    <source>
        <dbReference type="Proteomes" id="UP000254925"/>
    </source>
</evidence>
<keyword evidence="2" id="KW-1185">Reference proteome</keyword>
<reference evidence="1 2" key="1">
    <citation type="submission" date="2018-07" db="EMBL/GenBank/DDBJ databases">
        <title>Genomic Encyclopedia of Type Strains, Phase IV (KMG-IV): sequencing the most valuable type-strain genomes for metagenomic binning, comparative biology and taxonomic classification.</title>
        <authorList>
            <person name="Goeker M."/>
        </authorList>
    </citation>
    <scope>NUCLEOTIDE SEQUENCE [LARGE SCALE GENOMIC DNA]</scope>
    <source>
        <strain evidence="1 2">DSM 14364</strain>
    </source>
</reference>
<dbReference type="OrthoDB" id="7993290at2"/>
<gene>
    <name evidence="1" type="ORF">DES45_103201</name>
</gene>
<accession>A0A370HNZ3</accession>